<proteinExistence type="predicted"/>
<organism evidence="1 2">
    <name type="scientific">Leifsonia tongyongensis</name>
    <dbReference type="NCBI Taxonomy" id="1268043"/>
    <lineage>
        <taxon>Bacteria</taxon>
        <taxon>Bacillati</taxon>
        <taxon>Actinomycetota</taxon>
        <taxon>Actinomycetes</taxon>
        <taxon>Micrococcales</taxon>
        <taxon>Microbacteriaceae</taxon>
        <taxon>Leifsonia</taxon>
    </lineage>
</organism>
<sequence>MVADGFTLGVEQWWSGGWRDRTVFVAAGGRLHAVGGRDTDADVELPGTLFPRLVDHHVHLGLIDPSALMAGGITAVTDLGWVPSESARLRDESGAPSSGLPEVSIVGALLTCPGGYPTQSGWAPPGAWVEVGDAADARVAVDAQVAVGASAIKFTMNSEAGPAPSDELAFAIVAAAHQAGLPAVVHAQGAGQARRAFRAGADRFAHTPFSERLDDDLIRSMADAGTEWISTLDIHGWGTPIGEFKLATDNLRRFADAGGRILYGTDLGNGPLRVGVNGRELLALAAAGLDRDTLVASIAGDRLTTAIGPRFAWAPGRPPADPAAAAHWLTTCRGLTVDSLTH</sequence>
<dbReference type="PANTHER" id="PTHR43135">
    <property type="entry name" value="ALPHA-D-RIBOSE 1-METHYLPHOSPHONATE 5-TRIPHOSPHATE DIPHOSPHATASE"/>
    <property type="match status" value="1"/>
</dbReference>
<dbReference type="Gene3D" id="3.20.20.140">
    <property type="entry name" value="Metal-dependent hydrolases"/>
    <property type="match status" value="1"/>
</dbReference>
<comment type="caution">
    <text evidence="1">The sequence shown here is derived from an EMBL/GenBank/DDBJ whole genome shotgun (WGS) entry which is preliminary data.</text>
</comment>
<keyword evidence="2" id="KW-1185">Reference proteome</keyword>
<evidence type="ECO:0008006" key="3">
    <source>
        <dbReference type="Google" id="ProtNLM"/>
    </source>
</evidence>
<dbReference type="SUPFAM" id="SSF51556">
    <property type="entry name" value="Metallo-dependent hydrolases"/>
    <property type="match status" value="1"/>
</dbReference>
<dbReference type="InterPro" id="IPR051781">
    <property type="entry name" value="Metallo-dep_Hydrolase"/>
</dbReference>
<reference evidence="1 2" key="1">
    <citation type="journal article" date="2014" name="J. Microbiol.">
        <title>Diaminobutyricibacter tongyongensis gen. nov., sp. nov. and Homoserinibacter gongjuensis gen. nov., sp. nov. belong to the family Microbacteriaceae.</title>
        <authorList>
            <person name="Kim S.J."/>
            <person name="Ahn J.H."/>
            <person name="Weon H.Y."/>
            <person name="Hamada M."/>
            <person name="Suzuki K."/>
            <person name="Kwon S.W."/>
        </authorList>
    </citation>
    <scope>NUCLEOTIDE SEQUENCE [LARGE SCALE GENOMIC DNA]</scope>
    <source>
        <strain evidence="1 2">NBRC 108724</strain>
    </source>
</reference>
<dbReference type="Proteomes" id="UP000474967">
    <property type="component" value="Unassembled WGS sequence"/>
</dbReference>
<accession>A0A6L9XUD9</accession>
<name>A0A6L9XUD9_9MICO</name>
<dbReference type="PANTHER" id="PTHR43135:SF3">
    <property type="entry name" value="ALPHA-D-RIBOSE 1-METHYLPHOSPHONATE 5-TRIPHOSPHATE DIPHOSPHATASE"/>
    <property type="match status" value="1"/>
</dbReference>
<dbReference type="RefSeq" id="WP_163287970.1">
    <property type="nucleotide sequence ID" value="NZ_JAAGWY010000001.1"/>
</dbReference>
<gene>
    <name evidence="1" type="ORF">G3T36_03280</name>
</gene>
<dbReference type="EMBL" id="JAAGWY010000001">
    <property type="protein sequence ID" value="NEN04885.1"/>
    <property type="molecule type" value="Genomic_DNA"/>
</dbReference>
<evidence type="ECO:0000313" key="1">
    <source>
        <dbReference type="EMBL" id="NEN04885.1"/>
    </source>
</evidence>
<protein>
    <recommendedName>
        <fullName evidence="3">Amidohydrolase family protein</fullName>
    </recommendedName>
</protein>
<dbReference type="AlphaFoldDB" id="A0A6L9XUD9"/>
<dbReference type="InterPro" id="IPR032466">
    <property type="entry name" value="Metal_Hydrolase"/>
</dbReference>
<evidence type="ECO:0000313" key="2">
    <source>
        <dbReference type="Proteomes" id="UP000474967"/>
    </source>
</evidence>